<proteinExistence type="predicted"/>
<evidence type="ECO:0000313" key="9">
    <source>
        <dbReference type="Proteomes" id="UP001596157"/>
    </source>
</evidence>
<evidence type="ECO:0000313" key="8">
    <source>
        <dbReference type="EMBL" id="MFC5285466.1"/>
    </source>
</evidence>
<feature type="transmembrane region" description="Helical" evidence="7">
    <location>
        <begin position="43"/>
        <end position="65"/>
    </location>
</feature>
<protein>
    <submittedName>
        <fullName evidence="8">Lysylphosphatidylglycerol synthase domain-containing protein</fullName>
    </submittedName>
</protein>
<evidence type="ECO:0000256" key="1">
    <source>
        <dbReference type="ARBA" id="ARBA00004651"/>
    </source>
</evidence>
<evidence type="ECO:0000256" key="3">
    <source>
        <dbReference type="ARBA" id="ARBA00022692"/>
    </source>
</evidence>
<comment type="caution">
    <text evidence="8">The sequence shown here is derived from an EMBL/GenBank/DDBJ whole genome shotgun (WGS) entry which is preliminary data.</text>
</comment>
<dbReference type="EMBL" id="JBHSKF010000001">
    <property type="protein sequence ID" value="MFC5285466.1"/>
    <property type="molecule type" value="Genomic_DNA"/>
</dbReference>
<dbReference type="Proteomes" id="UP001596157">
    <property type="component" value="Unassembled WGS sequence"/>
</dbReference>
<keyword evidence="2" id="KW-1003">Cell membrane</keyword>
<sequence length="333" mass="34457">MADRPRRVAQLAAAVFVAAACATAVWALRGEWARIGDAVGAMSWWRIGGALALAVAGLLATAEVWRSCLAALGSPVTGPAARRIFFPAQVGKYLPGAIWPFLAQVRLAASAGVPASRALVSGAMFLAVHAVTSVVAAATLLITQPGLADRYWWLGLAAPAALVLLHPRAIRFAARTASRSGRDVPELRWAHLGAPVGWMALAWVLYGGSVWLLASSFDGSAGRIAAVGAGVFALGWLVGLVVVFAPAGLGAREAAVALVLTPLIGLAEAASVALVLRACHTAGDLCLAIRYGLFTIQRMKPPPGVVGSGYDAHASYPDGTDPAGTDPEREHRR</sequence>
<feature type="transmembrane region" description="Helical" evidence="7">
    <location>
        <begin position="189"/>
        <end position="212"/>
    </location>
</feature>
<keyword evidence="5 7" id="KW-0472">Membrane</keyword>
<dbReference type="InterPro" id="IPR022791">
    <property type="entry name" value="L-PG_synthase/AglD"/>
</dbReference>
<name>A0ABW0EGV8_9PSEU</name>
<accession>A0ABW0EGV8</accession>
<keyword evidence="3 7" id="KW-0812">Transmembrane</keyword>
<evidence type="ECO:0000256" key="2">
    <source>
        <dbReference type="ARBA" id="ARBA00022475"/>
    </source>
</evidence>
<feature type="region of interest" description="Disordered" evidence="6">
    <location>
        <begin position="308"/>
        <end position="333"/>
    </location>
</feature>
<reference evidence="9" key="1">
    <citation type="journal article" date="2019" name="Int. J. Syst. Evol. Microbiol.">
        <title>The Global Catalogue of Microorganisms (GCM) 10K type strain sequencing project: providing services to taxonomists for standard genome sequencing and annotation.</title>
        <authorList>
            <consortium name="The Broad Institute Genomics Platform"/>
            <consortium name="The Broad Institute Genome Sequencing Center for Infectious Disease"/>
            <person name="Wu L."/>
            <person name="Ma J."/>
        </authorList>
    </citation>
    <scope>NUCLEOTIDE SEQUENCE [LARGE SCALE GENOMIC DNA]</scope>
    <source>
        <strain evidence="9">CCUG 59778</strain>
    </source>
</reference>
<feature type="transmembrane region" description="Helical" evidence="7">
    <location>
        <begin position="224"/>
        <end position="247"/>
    </location>
</feature>
<feature type="transmembrane region" description="Helical" evidence="7">
    <location>
        <begin position="123"/>
        <end position="144"/>
    </location>
</feature>
<evidence type="ECO:0000256" key="7">
    <source>
        <dbReference type="SAM" id="Phobius"/>
    </source>
</evidence>
<gene>
    <name evidence="8" type="ORF">ACFPM7_00225</name>
</gene>
<feature type="transmembrane region" description="Helical" evidence="7">
    <location>
        <begin position="254"/>
        <end position="276"/>
    </location>
</feature>
<dbReference type="PROSITE" id="PS51257">
    <property type="entry name" value="PROKAR_LIPOPROTEIN"/>
    <property type="match status" value="1"/>
</dbReference>
<dbReference type="Pfam" id="PF03706">
    <property type="entry name" value="LPG_synthase_TM"/>
    <property type="match status" value="1"/>
</dbReference>
<evidence type="ECO:0000256" key="4">
    <source>
        <dbReference type="ARBA" id="ARBA00022989"/>
    </source>
</evidence>
<keyword evidence="4 7" id="KW-1133">Transmembrane helix</keyword>
<evidence type="ECO:0000256" key="6">
    <source>
        <dbReference type="SAM" id="MobiDB-lite"/>
    </source>
</evidence>
<keyword evidence="9" id="KW-1185">Reference proteome</keyword>
<comment type="subcellular location">
    <subcellularLocation>
        <location evidence="1">Cell membrane</location>
        <topology evidence="1">Multi-pass membrane protein</topology>
    </subcellularLocation>
</comment>
<dbReference type="RefSeq" id="WP_378242427.1">
    <property type="nucleotide sequence ID" value="NZ_JBHSKF010000001.1"/>
</dbReference>
<evidence type="ECO:0000256" key="5">
    <source>
        <dbReference type="ARBA" id="ARBA00023136"/>
    </source>
</evidence>
<organism evidence="8 9">
    <name type="scientific">Actinokineospora guangxiensis</name>
    <dbReference type="NCBI Taxonomy" id="1490288"/>
    <lineage>
        <taxon>Bacteria</taxon>
        <taxon>Bacillati</taxon>
        <taxon>Actinomycetota</taxon>
        <taxon>Actinomycetes</taxon>
        <taxon>Pseudonocardiales</taxon>
        <taxon>Pseudonocardiaceae</taxon>
        <taxon>Actinokineospora</taxon>
    </lineage>
</organism>